<keyword evidence="2" id="KW-1185">Reference proteome</keyword>
<gene>
    <name evidence="1" type="ORF">p113_136</name>
</gene>
<dbReference type="Proteomes" id="UP000677423">
    <property type="component" value="Segment"/>
</dbReference>
<proteinExistence type="predicted"/>
<name>A0A8E7FYX5_9CAUD</name>
<organism evidence="1 2">
    <name type="scientific">Enterococcus phage 113</name>
    <dbReference type="NCBI Taxonomy" id="2835638"/>
    <lineage>
        <taxon>Viruses</taxon>
        <taxon>Duplodnaviria</taxon>
        <taxon>Heunggongvirae</taxon>
        <taxon>Uroviricota</taxon>
        <taxon>Caudoviricetes</taxon>
        <taxon>Herelleviridae</taxon>
        <taxon>Brockvirinae</taxon>
        <taxon>Schiekvirus</taxon>
        <taxon>Schiekvirus sv113</taxon>
    </lineage>
</organism>
<evidence type="ECO:0000313" key="2">
    <source>
        <dbReference type="Proteomes" id="UP000677423"/>
    </source>
</evidence>
<protein>
    <submittedName>
        <fullName evidence="1">Uncharacterized protein</fullName>
    </submittedName>
</protein>
<evidence type="ECO:0000313" key="1">
    <source>
        <dbReference type="EMBL" id="QVW54558.1"/>
    </source>
</evidence>
<sequence length="243" mass="27786">MNEVTISTTGRIFLDGDIKQLKRYHEYLEMKNSWIEEQEQLASIKEPNTRLPEPPFSTNILLYQNYIAGKTPNGYDVLGILDYTIGTNGGMFDEDHFIITCIYIKPEYQAYLSDTDVVKHYSKIAPVYVASYGEEVVFGWGKEDSTAGTFHTLHTILSMSESAIIHEEHRHNAKKERLIKQRNEVLKSLQKACTHQDKDGEDQVVPYNNLGYKAYKCAICQAKFTQSGYDEGLHVKKEGDTDE</sequence>
<dbReference type="EMBL" id="MZ147816">
    <property type="protein sequence ID" value="QVW54558.1"/>
    <property type="molecule type" value="Genomic_DNA"/>
</dbReference>
<reference evidence="1 2" key="1">
    <citation type="submission" date="2021-05" db="EMBL/GenBank/DDBJ databases">
        <authorList>
            <person name="Canfield G.S."/>
            <person name="Duerkop B.A."/>
        </authorList>
    </citation>
    <scope>NUCLEOTIDE SEQUENCE [LARGE SCALE GENOMIC DNA]</scope>
</reference>
<accession>A0A8E7FYX5</accession>